<dbReference type="Proteomes" id="UP000267630">
    <property type="component" value="Chromosome 3"/>
</dbReference>
<protein>
    <submittedName>
        <fullName evidence="1">Uncharacterized protein</fullName>
    </submittedName>
</protein>
<proteinExistence type="predicted"/>
<gene>
    <name evidence="1" type="ORF">NCTC9997_01473</name>
</gene>
<organism evidence="1 2">
    <name type="scientific">Raoultella terrigena</name>
    <name type="common">Klebsiella terrigena</name>
    <dbReference type="NCBI Taxonomy" id="577"/>
    <lineage>
        <taxon>Bacteria</taxon>
        <taxon>Pseudomonadati</taxon>
        <taxon>Pseudomonadota</taxon>
        <taxon>Gammaproteobacteria</taxon>
        <taxon>Enterobacterales</taxon>
        <taxon>Enterobacteriaceae</taxon>
        <taxon>Klebsiella/Raoultella group</taxon>
        <taxon>Raoultella</taxon>
    </lineage>
</organism>
<evidence type="ECO:0000313" key="1">
    <source>
        <dbReference type="EMBL" id="VED47379.1"/>
    </source>
</evidence>
<dbReference type="EMBL" id="LR134253">
    <property type="protein sequence ID" value="VED47379.1"/>
    <property type="molecule type" value="Genomic_DNA"/>
</dbReference>
<reference evidence="1 2" key="1">
    <citation type="submission" date="2018-12" db="EMBL/GenBank/DDBJ databases">
        <authorList>
            <consortium name="Pathogen Informatics"/>
        </authorList>
    </citation>
    <scope>NUCLEOTIDE SEQUENCE [LARGE SCALE GENOMIC DNA]</scope>
    <source>
        <strain evidence="1 2">NCTC9997</strain>
    </source>
</reference>
<keyword evidence="2" id="KW-1185">Reference proteome</keyword>
<accession>A0A7Z8Z7K4</accession>
<name>A0A7Z8Z7K4_RAOTE</name>
<dbReference type="AlphaFoldDB" id="A0A7Z8Z7K4"/>
<evidence type="ECO:0000313" key="2">
    <source>
        <dbReference type="Proteomes" id="UP000267630"/>
    </source>
</evidence>
<sequence>MYIWLLDWMIARCILVASSSDNIIQFTNLMICELALDFNNQYYPHVPE</sequence>